<comment type="subcellular location">
    <subcellularLocation>
        <location evidence="1">Cell membrane</location>
        <topology evidence="1">Multi-pass membrane protein</topology>
    </subcellularLocation>
</comment>
<feature type="transmembrane region" description="Helical" evidence="7">
    <location>
        <begin position="298"/>
        <end position="325"/>
    </location>
</feature>
<dbReference type="EMBL" id="BDCX01000015">
    <property type="protein sequence ID" value="GAT69854.1"/>
    <property type="molecule type" value="Genomic_DNA"/>
</dbReference>
<feature type="transmembrane region" description="Helical" evidence="7">
    <location>
        <begin position="117"/>
        <end position="139"/>
    </location>
</feature>
<reference evidence="8 9" key="1">
    <citation type="journal article" date="2016" name="Genome Announc.">
        <title>Draft Genome Sequence of Planomonospora sphaerica JCM9374, a Rare Actinomycete.</title>
        <authorList>
            <person name="Dohra H."/>
            <person name="Suzuki T."/>
            <person name="Inoue Y."/>
            <person name="Kodani S."/>
        </authorList>
    </citation>
    <scope>NUCLEOTIDE SEQUENCE [LARGE SCALE GENOMIC DNA]</scope>
    <source>
        <strain evidence="8 9">JCM 9374</strain>
    </source>
</reference>
<evidence type="ECO:0000313" key="8">
    <source>
        <dbReference type="EMBL" id="GAT69854.1"/>
    </source>
</evidence>
<feature type="transmembrane region" description="Helical" evidence="7">
    <location>
        <begin position="151"/>
        <end position="173"/>
    </location>
</feature>
<feature type="region of interest" description="Disordered" evidence="6">
    <location>
        <begin position="1"/>
        <end position="27"/>
    </location>
</feature>
<dbReference type="InterPro" id="IPR050367">
    <property type="entry name" value="APC_superfamily"/>
</dbReference>
<dbReference type="InterPro" id="IPR002293">
    <property type="entry name" value="AA/rel_permease1"/>
</dbReference>
<evidence type="ECO:0000256" key="5">
    <source>
        <dbReference type="ARBA" id="ARBA00023136"/>
    </source>
</evidence>
<dbReference type="Pfam" id="PF13520">
    <property type="entry name" value="AA_permease_2"/>
    <property type="match status" value="1"/>
</dbReference>
<dbReference type="AlphaFoldDB" id="A0A161LKM7"/>
<feature type="transmembrane region" description="Helical" evidence="7">
    <location>
        <begin position="379"/>
        <end position="404"/>
    </location>
</feature>
<dbReference type="PANTHER" id="PTHR42770:SF18">
    <property type="entry name" value="ARGININE_AGMATINE ANTIPORTER"/>
    <property type="match status" value="1"/>
</dbReference>
<keyword evidence="4 7" id="KW-1133">Transmembrane helix</keyword>
<keyword evidence="9" id="KW-1185">Reference proteome</keyword>
<feature type="transmembrane region" description="Helical" evidence="7">
    <location>
        <begin position="416"/>
        <end position="435"/>
    </location>
</feature>
<evidence type="ECO:0000256" key="1">
    <source>
        <dbReference type="ARBA" id="ARBA00004651"/>
    </source>
</evidence>
<keyword evidence="3 7" id="KW-0812">Transmembrane</keyword>
<feature type="transmembrane region" description="Helical" evidence="7">
    <location>
        <begin position="351"/>
        <end position="373"/>
    </location>
</feature>
<dbReference type="OrthoDB" id="3185104at2"/>
<dbReference type="Gene3D" id="1.20.1740.10">
    <property type="entry name" value="Amino acid/polyamine transporter I"/>
    <property type="match status" value="1"/>
</dbReference>
<proteinExistence type="predicted"/>
<dbReference type="RefSeq" id="WP_068901625.1">
    <property type="nucleotide sequence ID" value="NZ_BDCX01000015.1"/>
</dbReference>
<comment type="caution">
    <text evidence="8">The sequence shown here is derived from an EMBL/GenBank/DDBJ whole genome shotgun (WGS) entry which is preliminary data.</text>
</comment>
<dbReference type="PANTHER" id="PTHR42770">
    <property type="entry name" value="AMINO ACID TRANSPORTER-RELATED"/>
    <property type="match status" value="1"/>
</dbReference>
<sequence length="479" mass="49841">MKKTEGGPLPGVAAADDTTAAGGTAPRAEKGARLGLPQATALVVGNIVGTGIFLLPASLAAFGTVSILAFGIVTLGALALAVVFGRLGRRIPASGGPYAYAREGFGEFPGFLNAWSFWITAWAGNAGIAFAWVGYVVYFADAAFGLDWSSVPAQVVIGLTGLWIPALINLAGVTKMGAFQLVTTILKFAPLIFVAIVGLFFVQADNFGPFNATDGSWIGALSVAAALVLFAYSGVESASIAAEKVADPERNIGRASVYGTLACAVLYMLGTVAVFGTVPHDKLVDSTAPFADAINAMFGGSAWGVVMAAFAIISGIGALNGWTLLVAEMPMAAARDGLFPKMFTRMRGGNVPWVGIVVGTALTSVTFVLAFAAENAFNTILLLAAFTTVVPYLFSAAAQLFWLVTGERQVGRKKGLGWNLTLAVVALLFSFWMIFGAGGDAVFQGTLMLLAGIPVYIWVKASRGEYGPRETTRMTGELR</sequence>
<feature type="transmembrane region" description="Helical" evidence="7">
    <location>
        <begin position="441"/>
        <end position="459"/>
    </location>
</feature>
<protein>
    <submittedName>
        <fullName evidence="8">Transporter</fullName>
    </submittedName>
</protein>
<evidence type="ECO:0000256" key="2">
    <source>
        <dbReference type="ARBA" id="ARBA00022475"/>
    </source>
</evidence>
<feature type="transmembrane region" description="Helical" evidence="7">
    <location>
        <begin position="185"/>
        <end position="204"/>
    </location>
</feature>
<dbReference type="GO" id="GO:0005886">
    <property type="term" value="C:plasma membrane"/>
    <property type="evidence" value="ECO:0007669"/>
    <property type="project" value="UniProtKB-SubCell"/>
</dbReference>
<dbReference type="GO" id="GO:0022857">
    <property type="term" value="F:transmembrane transporter activity"/>
    <property type="evidence" value="ECO:0007669"/>
    <property type="project" value="InterPro"/>
</dbReference>
<feature type="transmembrane region" description="Helical" evidence="7">
    <location>
        <begin position="256"/>
        <end position="278"/>
    </location>
</feature>
<evidence type="ECO:0000256" key="4">
    <source>
        <dbReference type="ARBA" id="ARBA00022989"/>
    </source>
</evidence>
<feature type="transmembrane region" description="Helical" evidence="7">
    <location>
        <begin position="34"/>
        <end position="55"/>
    </location>
</feature>
<accession>A0A161LKM7</accession>
<dbReference type="Proteomes" id="UP000077701">
    <property type="component" value="Unassembled WGS sequence"/>
</dbReference>
<reference evidence="9" key="2">
    <citation type="submission" date="2016-04" db="EMBL/GenBank/DDBJ databases">
        <title>Planomonospora sphaerica JCM9374 whole genome shotgun sequence.</title>
        <authorList>
            <person name="Suzuki T."/>
            <person name="Dohra H."/>
            <person name="Kodani S."/>
        </authorList>
    </citation>
    <scope>NUCLEOTIDE SEQUENCE [LARGE SCALE GENOMIC DNA]</scope>
    <source>
        <strain evidence="9">JCM 9374</strain>
    </source>
</reference>
<name>A0A161LKM7_9ACTN</name>
<feature type="transmembrane region" description="Helical" evidence="7">
    <location>
        <begin position="216"/>
        <end position="235"/>
    </location>
</feature>
<organism evidence="8 9">
    <name type="scientific">Planomonospora sphaerica</name>
    <dbReference type="NCBI Taxonomy" id="161355"/>
    <lineage>
        <taxon>Bacteria</taxon>
        <taxon>Bacillati</taxon>
        <taxon>Actinomycetota</taxon>
        <taxon>Actinomycetes</taxon>
        <taxon>Streptosporangiales</taxon>
        <taxon>Streptosporangiaceae</taxon>
        <taxon>Planomonospora</taxon>
    </lineage>
</organism>
<feature type="transmembrane region" description="Helical" evidence="7">
    <location>
        <begin position="61"/>
        <end position="84"/>
    </location>
</feature>
<gene>
    <name evidence="8" type="ORF">PS9374_05534</name>
</gene>
<evidence type="ECO:0000256" key="6">
    <source>
        <dbReference type="SAM" id="MobiDB-lite"/>
    </source>
</evidence>
<evidence type="ECO:0000313" key="9">
    <source>
        <dbReference type="Proteomes" id="UP000077701"/>
    </source>
</evidence>
<keyword evidence="2" id="KW-1003">Cell membrane</keyword>
<feature type="compositionally biased region" description="Low complexity" evidence="6">
    <location>
        <begin position="13"/>
        <end position="25"/>
    </location>
</feature>
<dbReference type="PIRSF" id="PIRSF006060">
    <property type="entry name" value="AA_transporter"/>
    <property type="match status" value="1"/>
</dbReference>
<evidence type="ECO:0000256" key="3">
    <source>
        <dbReference type="ARBA" id="ARBA00022692"/>
    </source>
</evidence>
<dbReference type="STRING" id="161355.PS9374_05534"/>
<keyword evidence="5 7" id="KW-0472">Membrane</keyword>
<evidence type="ECO:0000256" key="7">
    <source>
        <dbReference type="SAM" id="Phobius"/>
    </source>
</evidence>